<reference evidence="1 2" key="1">
    <citation type="submission" date="2016-05" db="EMBL/GenBank/DDBJ databases">
        <title>A degradative enzymes factory behind the ericoid mycorrhizal symbiosis.</title>
        <authorList>
            <consortium name="DOE Joint Genome Institute"/>
            <person name="Martino E."/>
            <person name="Morin E."/>
            <person name="Grelet G."/>
            <person name="Kuo A."/>
            <person name="Kohler A."/>
            <person name="Daghino S."/>
            <person name="Barry K."/>
            <person name="Choi C."/>
            <person name="Cichocki N."/>
            <person name="Clum A."/>
            <person name="Copeland A."/>
            <person name="Hainaut M."/>
            <person name="Haridas S."/>
            <person name="Labutti K."/>
            <person name="Lindquist E."/>
            <person name="Lipzen A."/>
            <person name="Khouja H.-R."/>
            <person name="Murat C."/>
            <person name="Ohm R."/>
            <person name="Olson A."/>
            <person name="Spatafora J."/>
            <person name="Veneault-Fourrey C."/>
            <person name="Henrissat B."/>
            <person name="Grigoriev I."/>
            <person name="Martin F."/>
            <person name="Perotto S."/>
        </authorList>
    </citation>
    <scope>NUCLEOTIDE SEQUENCE [LARGE SCALE GENOMIC DNA]</scope>
    <source>
        <strain evidence="1 2">UAMH 7357</strain>
    </source>
</reference>
<gene>
    <name evidence="1" type="ORF">NA56DRAFT_745130</name>
</gene>
<accession>A0A2J6QGD7</accession>
<evidence type="ECO:0000313" key="2">
    <source>
        <dbReference type="Proteomes" id="UP000235672"/>
    </source>
</evidence>
<sequence>MSLMSDVCVSGLGRREFVAAWRGLAARESHEITSTSRHALLRRKGQQIESGRVCTFAAATLRSSIPLGCIVRQLVERRLELYLPQRGTVPTVGPRFIASTSLTASCARLDQGFAVNLPTCPFAPDLSSNTPAPTPVLVSLLRCQPPVPYSTQRAEETSPKRASSN</sequence>
<evidence type="ECO:0000313" key="1">
    <source>
        <dbReference type="EMBL" id="PMD25327.1"/>
    </source>
</evidence>
<protein>
    <submittedName>
        <fullName evidence="1">Uncharacterized protein</fullName>
    </submittedName>
</protein>
<dbReference type="AlphaFoldDB" id="A0A2J6QGD7"/>
<dbReference type="EMBL" id="KZ613470">
    <property type="protein sequence ID" value="PMD25327.1"/>
    <property type="molecule type" value="Genomic_DNA"/>
</dbReference>
<keyword evidence="2" id="KW-1185">Reference proteome</keyword>
<organism evidence="1 2">
    <name type="scientific">Hyaloscypha hepaticicola</name>
    <dbReference type="NCBI Taxonomy" id="2082293"/>
    <lineage>
        <taxon>Eukaryota</taxon>
        <taxon>Fungi</taxon>
        <taxon>Dikarya</taxon>
        <taxon>Ascomycota</taxon>
        <taxon>Pezizomycotina</taxon>
        <taxon>Leotiomycetes</taxon>
        <taxon>Helotiales</taxon>
        <taxon>Hyaloscyphaceae</taxon>
        <taxon>Hyaloscypha</taxon>
    </lineage>
</organism>
<name>A0A2J6QGD7_9HELO</name>
<proteinExistence type="predicted"/>
<dbReference type="Proteomes" id="UP000235672">
    <property type="component" value="Unassembled WGS sequence"/>
</dbReference>